<evidence type="ECO:0000256" key="1">
    <source>
        <dbReference type="SAM" id="MobiDB-lite"/>
    </source>
</evidence>
<dbReference type="AlphaFoldDB" id="A0A0F4IXG6"/>
<evidence type="ECO:0000313" key="3">
    <source>
        <dbReference type="EMBL" id="KJY25371.1"/>
    </source>
</evidence>
<feature type="compositionally biased region" description="Basic and acidic residues" evidence="1">
    <location>
        <begin position="85"/>
        <end position="98"/>
    </location>
</feature>
<gene>
    <name evidence="3" type="ORF">VR44_32640</name>
</gene>
<protein>
    <recommendedName>
        <fullName evidence="2">Helicase-associated domain-containing protein</fullName>
    </recommendedName>
</protein>
<name>A0A0F4IXG6_9ACTN</name>
<dbReference type="Pfam" id="PF03457">
    <property type="entry name" value="HA"/>
    <property type="match status" value="1"/>
</dbReference>
<reference evidence="3 4" key="1">
    <citation type="submission" date="2015-02" db="EMBL/GenBank/DDBJ databases">
        <authorList>
            <person name="Ju K.-S."/>
            <person name="Doroghazi J.R."/>
            <person name="Metcalf W."/>
        </authorList>
    </citation>
    <scope>NUCLEOTIDE SEQUENCE [LARGE SCALE GENOMIC DNA]</scope>
    <source>
        <strain evidence="3 4">NRRL ISP-5550</strain>
    </source>
</reference>
<accession>A0A0F4IXG6</accession>
<comment type="caution">
    <text evidence="3">The sequence shown here is derived from an EMBL/GenBank/DDBJ whole genome shotgun (WGS) entry which is preliminary data.</text>
</comment>
<proteinExistence type="predicted"/>
<feature type="domain" description="Helicase-associated" evidence="2">
    <location>
        <begin position="61"/>
        <end position="124"/>
    </location>
</feature>
<feature type="region of interest" description="Disordered" evidence="1">
    <location>
        <begin position="75"/>
        <end position="113"/>
    </location>
</feature>
<keyword evidence="4" id="KW-1185">Reference proteome</keyword>
<dbReference type="InterPro" id="IPR005114">
    <property type="entry name" value="Helicase_assoc"/>
</dbReference>
<dbReference type="EMBL" id="JZWV01001084">
    <property type="protein sequence ID" value="KJY25371.1"/>
    <property type="molecule type" value="Genomic_DNA"/>
</dbReference>
<evidence type="ECO:0000313" key="4">
    <source>
        <dbReference type="Proteomes" id="UP000033551"/>
    </source>
</evidence>
<dbReference type="PATRIC" id="fig|68223.7.peg.3337"/>
<evidence type="ECO:0000259" key="2">
    <source>
        <dbReference type="Pfam" id="PF03457"/>
    </source>
</evidence>
<dbReference type="Gene3D" id="6.10.140.530">
    <property type="match status" value="1"/>
</dbReference>
<dbReference type="OrthoDB" id="4315859at2"/>
<organism evidence="3 4">
    <name type="scientific">Streptomyces katrae</name>
    <dbReference type="NCBI Taxonomy" id="68223"/>
    <lineage>
        <taxon>Bacteria</taxon>
        <taxon>Bacillati</taxon>
        <taxon>Actinomycetota</taxon>
        <taxon>Actinomycetes</taxon>
        <taxon>Kitasatosporales</taxon>
        <taxon>Streptomycetaceae</taxon>
        <taxon>Streptomyces</taxon>
    </lineage>
</organism>
<sequence>MTRHGEAIGRWLATQRRDWARLNTEQQTRLTKLGVTPARVVHARSAPAKTSTTTTSGRGAEAFHKGVQALAQYRAREGGGTPGRGHVERLPDGSEHRTGVWVANQRQRRDRLDPAQLEALSALGQEWAAQ</sequence>
<dbReference type="Proteomes" id="UP000033551">
    <property type="component" value="Unassembled WGS sequence"/>
</dbReference>